<gene>
    <name evidence="2" type="ORF">EPA99_07030</name>
</gene>
<feature type="compositionally biased region" description="Low complexity" evidence="1">
    <location>
        <begin position="263"/>
        <end position="274"/>
    </location>
</feature>
<dbReference type="EMBL" id="SAWZ01000003">
    <property type="protein sequence ID" value="RXR06663.1"/>
    <property type="molecule type" value="Genomic_DNA"/>
</dbReference>
<evidence type="ECO:0000313" key="3">
    <source>
        <dbReference type="Proteomes" id="UP000289784"/>
    </source>
</evidence>
<evidence type="ECO:0000313" key="2">
    <source>
        <dbReference type="EMBL" id="RXR06663.1"/>
    </source>
</evidence>
<dbReference type="Proteomes" id="UP000289784">
    <property type="component" value="Unassembled WGS sequence"/>
</dbReference>
<comment type="caution">
    <text evidence="2">The sequence shown here is derived from an EMBL/GenBank/DDBJ whole genome shotgun (WGS) entry which is preliminary data.</text>
</comment>
<keyword evidence="3" id="KW-1185">Reference proteome</keyword>
<reference evidence="2 3" key="1">
    <citation type="submission" date="2019-01" db="EMBL/GenBank/DDBJ databases">
        <title>Pseudoxanthomonas composti sp. nov., isolated from compost.</title>
        <authorList>
            <person name="Yang G."/>
        </authorList>
    </citation>
    <scope>NUCLEOTIDE SEQUENCE [LARGE SCALE GENOMIC DNA]</scope>
    <source>
        <strain evidence="2 3">GSS15</strain>
    </source>
</reference>
<dbReference type="OrthoDB" id="6194714at2"/>
<proteinExistence type="predicted"/>
<accession>A0A4Q1JWJ0</accession>
<feature type="compositionally biased region" description="Basic and acidic residues" evidence="1">
    <location>
        <begin position="289"/>
        <end position="309"/>
    </location>
</feature>
<organism evidence="2 3">
    <name type="scientific">Pseudoxanthomonas composti</name>
    <dbReference type="NCBI Taxonomy" id="2137479"/>
    <lineage>
        <taxon>Bacteria</taxon>
        <taxon>Pseudomonadati</taxon>
        <taxon>Pseudomonadota</taxon>
        <taxon>Gammaproteobacteria</taxon>
        <taxon>Lysobacterales</taxon>
        <taxon>Lysobacteraceae</taxon>
        <taxon>Pseudoxanthomonas</taxon>
    </lineage>
</organism>
<protein>
    <submittedName>
        <fullName evidence="2">Uncharacterized protein</fullName>
    </submittedName>
</protein>
<dbReference type="AlphaFoldDB" id="A0A4Q1JWJ0"/>
<sequence length="309" mass="33282">MSLWLTACKPAPAPLAGASSQPAASVKALAEHLRRNDLAGFARAAAPAEDLQALDQAWREGRSDWPLAELPLGERVPGLLTTLTTPDAERRLNAAFDRQFARQERDLKAAARTLALFGSQYVQYQSDYPEPQRRYYVQVIQALGDWAQNAPLADATRAHLAVRELVVGARATGLGSATDLRKAGLLPGLSKLAPLAEAFKSVTASYGLDLDASLDRLRTGLISEQGDVAQVEIRYPLGEREIVHTVQMKRRNGHWYPADVLAQAEAARQGAQAPDPQPPDPAADQAKPAADDKSPPARPADKVARAAKP</sequence>
<name>A0A4Q1JWJ0_9GAMM</name>
<feature type="region of interest" description="Disordered" evidence="1">
    <location>
        <begin position="263"/>
        <end position="309"/>
    </location>
</feature>
<evidence type="ECO:0000256" key="1">
    <source>
        <dbReference type="SAM" id="MobiDB-lite"/>
    </source>
</evidence>